<evidence type="ECO:0000313" key="1">
    <source>
        <dbReference type="EMBL" id="AEF35317.1"/>
    </source>
</evidence>
<dbReference type="HOGENOM" id="CLU_3137958_0_0_11"/>
<sequence length="49" mass="5501">MTLSNGWPSLSEVRAASWDYLKASGESWSRLADTWENAFAEVRNASVRP</sequence>
<evidence type="ECO:0000313" key="2">
    <source>
        <dbReference type="Proteomes" id="UP000009224"/>
    </source>
</evidence>
<protein>
    <submittedName>
        <fullName evidence="1">Uncharacterized protein</fullName>
    </submittedName>
</protein>
<dbReference type="OrthoDB" id="4509678at2"/>
<reference evidence="1 2" key="1">
    <citation type="journal article" date="2011" name="J. Bacteriol.">
        <title>Complete genome sequence of a novel clinical isolate, the nontuberculous Mycobacterium strain JDM601.</title>
        <authorList>
            <person name="Zhang Z.Y."/>
            <person name="Sun Z.Q."/>
            <person name="Wang Z.L."/>
            <person name="Wen Z.L."/>
            <person name="Sun Q.W."/>
            <person name="Zhu Z.Q."/>
            <person name="Song Y.Z."/>
            <person name="Zhao J.W."/>
            <person name="Wang H.H."/>
            <person name="Zhang S.L."/>
            <person name="Guo X.K."/>
        </authorList>
    </citation>
    <scope>NUCLEOTIDE SEQUENCE [LARGE SCALE GENOMIC DNA]</scope>
    <source>
        <strain evidence="1 2">JDM601</strain>
    </source>
</reference>
<gene>
    <name evidence="1" type="ordered locus">JDM601_1317</name>
</gene>
<keyword evidence="2" id="KW-1185">Reference proteome</keyword>
<dbReference type="Proteomes" id="UP000009224">
    <property type="component" value="Chromosome"/>
</dbReference>
<accession>F5YWN0</accession>
<dbReference type="STRING" id="875328.JDM601_1317"/>
<dbReference type="RefSeq" id="WP_013828255.1">
    <property type="nucleotide sequence ID" value="NC_015576.1"/>
</dbReference>
<proteinExistence type="predicted"/>
<organism evidence="1 2">
    <name type="scientific">Mycolicibacter sinensis (strain JDM601)</name>
    <name type="common">Mycobacterium sinense</name>
    <dbReference type="NCBI Taxonomy" id="875328"/>
    <lineage>
        <taxon>Bacteria</taxon>
        <taxon>Bacillati</taxon>
        <taxon>Actinomycetota</taxon>
        <taxon>Actinomycetes</taxon>
        <taxon>Mycobacteriales</taxon>
        <taxon>Mycobacteriaceae</taxon>
        <taxon>Mycolicibacter</taxon>
    </lineage>
</organism>
<dbReference type="EMBL" id="CP002329">
    <property type="protein sequence ID" value="AEF35317.1"/>
    <property type="molecule type" value="Genomic_DNA"/>
</dbReference>
<name>F5YWN0_MYCSD</name>
<dbReference type="AlphaFoldDB" id="F5YWN0"/>
<dbReference type="KEGG" id="mjd:JDM601_1317"/>